<evidence type="ECO:0000259" key="8">
    <source>
        <dbReference type="PROSITE" id="PS50859"/>
    </source>
</evidence>
<name>A0ABD1HFS7_SALDI</name>
<proteinExistence type="inferred from homology"/>
<protein>
    <submittedName>
        <fullName evidence="9">25.3 kDa vesicle transport protein</fullName>
    </submittedName>
</protein>
<comment type="similarity">
    <text evidence="3">Belongs to the synaptobrevin family.</text>
</comment>
<dbReference type="GO" id="GO:0000139">
    <property type="term" value="C:Golgi membrane"/>
    <property type="evidence" value="ECO:0007669"/>
    <property type="project" value="UniProtKB-SubCell"/>
</dbReference>
<keyword evidence="7" id="KW-1133">Transmembrane helix</keyword>
<dbReference type="InterPro" id="IPR044565">
    <property type="entry name" value="Sec22"/>
</dbReference>
<feature type="transmembrane region" description="Helical" evidence="7">
    <location>
        <begin position="197"/>
        <end position="215"/>
    </location>
</feature>
<evidence type="ECO:0000313" key="10">
    <source>
        <dbReference type="Proteomes" id="UP001567538"/>
    </source>
</evidence>
<dbReference type="GO" id="GO:0005789">
    <property type="term" value="C:endoplasmic reticulum membrane"/>
    <property type="evidence" value="ECO:0007669"/>
    <property type="project" value="UniProtKB-SubCell"/>
</dbReference>
<dbReference type="CDD" id="cd14824">
    <property type="entry name" value="Longin"/>
    <property type="match status" value="1"/>
</dbReference>
<keyword evidence="6 7" id="KW-0472">Membrane</keyword>
<dbReference type="Proteomes" id="UP001567538">
    <property type="component" value="Unassembled WGS sequence"/>
</dbReference>
<evidence type="ECO:0000256" key="7">
    <source>
        <dbReference type="SAM" id="Phobius"/>
    </source>
</evidence>
<dbReference type="GO" id="GO:0015031">
    <property type="term" value="P:protein transport"/>
    <property type="evidence" value="ECO:0007669"/>
    <property type="project" value="UniProtKB-KW"/>
</dbReference>
<accession>A0ABD1HFS7</accession>
<dbReference type="InterPro" id="IPR011012">
    <property type="entry name" value="Longin-like_dom_sf"/>
</dbReference>
<organism evidence="9 10">
    <name type="scientific">Salvia divinorum</name>
    <name type="common">Maria pastora</name>
    <name type="synonym">Diviner's sage</name>
    <dbReference type="NCBI Taxonomy" id="28513"/>
    <lineage>
        <taxon>Eukaryota</taxon>
        <taxon>Viridiplantae</taxon>
        <taxon>Streptophyta</taxon>
        <taxon>Embryophyta</taxon>
        <taxon>Tracheophyta</taxon>
        <taxon>Spermatophyta</taxon>
        <taxon>Magnoliopsida</taxon>
        <taxon>eudicotyledons</taxon>
        <taxon>Gunneridae</taxon>
        <taxon>Pentapetalae</taxon>
        <taxon>asterids</taxon>
        <taxon>lamiids</taxon>
        <taxon>Lamiales</taxon>
        <taxon>Lamiaceae</taxon>
        <taxon>Nepetoideae</taxon>
        <taxon>Mentheae</taxon>
        <taxon>Salviinae</taxon>
        <taxon>Salvia</taxon>
        <taxon>Salvia subgen. Calosphace</taxon>
    </lineage>
</organism>
<reference evidence="9 10" key="1">
    <citation type="submission" date="2024-06" db="EMBL/GenBank/DDBJ databases">
        <title>A chromosome level genome sequence of Diviner's sage (Salvia divinorum).</title>
        <authorList>
            <person name="Ford S.A."/>
            <person name="Ro D.-K."/>
            <person name="Ness R.W."/>
            <person name="Phillips M.A."/>
        </authorList>
    </citation>
    <scope>NUCLEOTIDE SEQUENCE [LARGE SCALE GENOMIC DNA]</scope>
    <source>
        <strain evidence="9">SAF-2024a</strain>
        <tissue evidence="9">Leaf</tissue>
    </source>
</reference>
<dbReference type="AlphaFoldDB" id="A0ABD1HFS7"/>
<dbReference type="Gene3D" id="3.30.450.50">
    <property type="entry name" value="Longin domain"/>
    <property type="match status" value="1"/>
</dbReference>
<evidence type="ECO:0000256" key="6">
    <source>
        <dbReference type="ARBA" id="ARBA00023136"/>
    </source>
</evidence>
<comment type="subcellular location">
    <subcellularLocation>
        <location evidence="1">Endoplasmic reticulum membrane</location>
        <topology evidence="1">Single-pass type IV membrane protein</topology>
    </subcellularLocation>
    <subcellularLocation>
        <location evidence="2">Golgi apparatus membrane</location>
    </subcellularLocation>
</comment>
<comment type="caution">
    <text evidence="9">The sequence shown here is derived from an EMBL/GenBank/DDBJ whole genome shotgun (WGS) entry which is preliminary data.</text>
</comment>
<evidence type="ECO:0000256" key="5">
    <source>
        <dbReference type="ARBA" id="ARBA00023054"/>
    </source>
</evidence>
<dbReference type="PROSITE" id="PS50859">
    <property type="entry name" value="LONGIN"/>
    <property type="match status" value="1"/>
</dbReference>
<gene>
    <name evidence="9" type="ORF">AAHA92_15569</name>
</gene>
<evidence type="ECO:0000256" key="4">
    <source>
        <dbReference type="ARBA" id="ARBA00022927"/>
    </source>
</evidence>
<dbReference type="EMBL" id="JBEAFC010000006">
    <property type="protein sequence ID" value="KAL1555087.1"/>
    <property type="molecule type" value="Genomic_DNA"/>
</dbReference>
<keyword evidence="4" id="KW-0653">Protein transport</keyword>
<keyword evidence="10" id="KW-1185">Reference proteome</keyword>
<dbReference type="SUPFAM" id="SSF64356">
    <property type="entry name" value="SNARE-like"/>
    <property type="match status" value="1"/>
</dbReference>
<dbReference type="Pfam" id="PF13774">
    <property type="entry name" value="Longin"/>
    <property type="match status" value="1"/>
</dbReference>
<keyword evidence="4" id="KW-0813">Transport</keyword>
<evidence type="ECO:0000256" key="3">
    <source>
        <dbReference type="ARBA" id="ARBA00008025"/>
    </source>
</evidence>
<dbReference type="SMART" id="SM01270">
    <property type="entry name" value="Longin"/>
    <property type="match status" value="1"/>
</dbReference>
<feature type="domain" description="Longin" evidence="8">
    <location>
        <begin position="6"/>
        <end position="124"/>
    </location>
</feature>
<evidence type="ECO:0000256" key="1">
    <source>
        <dbReference type="ARBA" id="ARBA00004163"/>
    </source>
</evidence>
<keyword evidence="7" id="KW-0812">Transmembrane</keyword>
<sequence>MLKLTIVGRVSDGLPLAHGPRYVNEENNDGGISSQKQQAEFLLHEVSRRALPHSKMTIFFDDHCFNYIVENGICFMALCDSMYPRKLAFCYLQDLHKEFVKFEDVGLNASSIRPYSFVKFGGVISNVRRKYVDTRSQENLSKLNSDASQDADVISESFSRIVKRRQRSELFERISEIHLHSSPIWCSKRLEIIALKWIPIGLILAVATVVIWTGLSLHGDDLFSSGSVYF</sequence>
<evidence type="ECO:0000313" key="9">
    <source>
        <dbReference type="EMBL" id="KAL1555087.1"/>
    </source>
</evidence>
<dbReference type="InterPro" id="IPR010908">
    <property type="entry name" value="Longin_dom"/>
</dbReference>
<evidence type="ECO:0000256" key="2">
    <source>
        <dbReference type="ARBA" id="ARBA00004394"/>
    </source>
</evidence>
<keyword evidence="5" id="KW-0175">Coiled coil</keyword>
<dbReference type="PANTHER" id="PTHR45837">
    <property type="entry name" value="VESICLE-TRAFFICKING PROTEIN SEC22B"/>
    <property type="match status" value="1"/>
</dbReference>